<dbReference type="OrthoDB" id="9808698at2"/>
<dbReference type="NCBIfam" id="TIGR02018">
    <property type="entry name" value="his_ut_repres"/>
    <property type="match status" value="1"/>
</dbReference>
<dbReference type="EMBL" id="CABPSK010000001">
    <property type="protein sequence ID" value="VVD64793.1"/>
    <property type="molecule type" value="Genomic_DNA"/>
</dbReference>
<dbReference type="Pfam" id="PF00392">
    <property type="entry name" value="GntR"/>
    <property type="match status" value="1"/>
</dbReference>
<dbReference type="PANTHER" id="PTHR44846:SF16">
    <property type="entry name" value="TRANSCRIPTIONAL REGULATOR PHNF-RELATED"/>
    <property type="match status" value="1"/>
</dbReference>
<dbReference type="SMART" id="SM00345">
    <property type="entry name" value="HTH_GNTR"/>
    <property type="match status" value="1"/>
</dbReference>
<dbReference type="Gene3D" id="1.10.10.10">
    <property type="entry name" value="Winged helix-like DNA-binding domain superfamily/Winged helix DNA-binding domain"/>
    <property type="match status" value="1"/>
</dbReference>
<proteinExistence type="predicted"/>
<evidence type="ECO:0000256" key="1">
    <source>
        <dbReference type="ARBA" id="ARBA00023015"/>
    </source>
</evidence>
<protein>
    <recommendedName>
        <fullName evidence="4">Histidine utilization repressor</fullName>
    </recommendedName>
</protein>
<dbReference type="InterPro" id="IPR000524">
    <property type="entry name" value="Tscrpt_reg_HTH_GntR"/>
</dbReference>
<accession>A0A5E4RP79</accession>
<feature type="domain" description="HTH gntR-type" evidence="5">
    <location>
        <begin position="21"/>
        <end position="89"/>
    </location>
</feature>
<dbReference type="PANTHER" id="PTHR44846">
    <property type="entry name" value="MANNOSYL-D-GLYCERATE TRANSPORT/METABOLISM SYSTEM REPRESSOR MNGR-RELATED"/>
    <property type="match status" value="1"/>
</dbReference>
<reference evidence="6 7" key="1">
    <citation type="submission" date="2019-08" db="EMBL/GenBank/DDBJ databases">
        <authorList>
            <person name="Peeters C."/>
        </authorList>
    </citation>
    <scope>NUCLEOTIDE SEQUENCE [LARGE SCALE GENOMIC DNA]</scope>
    <source>
        <strain evidence="6 7">LMG 31114</strain>
    </source>
</reference>
<dbReference type="CDD" id="cd07377">
    <property type="entry name" value="WHTH_GntR"/>
    <property type="match status" value="1"/>
</dbReference>
<dbReference type="SMART" id="SM00866">
    <property type="entry name" value="UTRA"/>
    <property type="match status" value="1"/>
</dbReference>
<dbReference type="InterPro" id="IPR028978">
    <property type="entry name" value="Chorismate_lyase_/UTRA_dom_sf"/>
</dbReference>
<dbReference type="SUPFAM" id="SSF64288">
    <property type="entry name" value="Chorismate lyase-like"/>
    <property type="match status" value="1"/>
</dbReference>
<keyword evidence="2" id="KW-0238">DNA-binding</keyword>
<keyword evidence="1" id="KW-0805">Transcription regulation</keyword>
<evidence type="ECO:0000259" key="5">
    <source>
        <dbReference type="PROSITE" id="PS50949"/>
    </source>
</evidence>
<keyword evidence="3" id="KW-0804">Transcription</keyword>
<dbReference type="GO" id="GO:0006547">
    <property type="term" value="P:L-histidine metabolic process"/>
    <property type="evidence" value="ECO:0007669"/>
    <property type="project" value="UniProtKB-UniRule"/>
</dbReference>
<dbReference type="PRINTS" id="PR00035">
    <property type="entry name" value="HTHGNTR"/>
</dbReference>
<dbReference type="Pfam" id="PF07702">
    <property type="entry name" value="UTRA"/>
    <property type="match status" value="1"/>
</dbReference>
<dbReference type="InterPro" id="IPR010248">
    <property type="entry name" value="His_ut_repres"/>
</dbReference>
<dbReference type="InterPro" id="IPR011663">
    <property type="entry name" value="UTRA"/>
</dbReference>
<organism evidence="6 7">
    <name type="scientific">Pandoraea pneumonica</name>
    <dbReference type="NCBI Taxonomy" id="2508299"/>
    <lineage>
        <taxon>Bacteria</taxon>
        <taxon>Pseudomonadati</taxon>
        <taxon>Pseudomonadota</taxon>
        <taxon>Betaproteobacteria</taxon>
        <taxon>Burkholderiales</taxon>
        <taxon>Burkholderiaceae</taxon>
        <taxon>Pandoraea</taxon>
    </lineage>
</organism>
<evidence type="ECO:0000313" key="6">
    <source>
        <dbReference type="EMBL" id="VVD64793.1"/>
    </source>
</evidence>
<dbReference type="InterPro" id="IPR050679">
    <property type="entry name" value="Bact_HTH_transcr_reg"/>
</dbReference>
<dbReference type="InterPro" id="IPR036390">
    <property type="entry name" value="WH_DNA-bd_sf"/>
</dbReference>
<dbReference type="InterPro" id="IPR036388">
    <property type="entry name" value="WH-like_DNA-bd_sf"/>
</dbReference>
<name>A0A5E4RP79_9BURK</name>
<dbReference type="GO" id="GO:0003677">
    <property type="term" value="F:DNA binding"/>
    <property type="evidence" value="ECO:0007669"/>
    <property type="project" value="UniProtKB-UniRule"/>
</dbReference>
<evidence type="ECO:0000256" key="2">
    <source>
        <dbReference type="ARBA" id="ARBA00023125"/>
    </source>
</evidence>
<evidence type="ECO:0000313" key="7">
    <source>
        <dbReference type="Proteomes" id="UP000366945"/>
    </source>
</evidence>
<keyword evidence="7" id="KW-1185">Reference proteome</keyword>
<dbReference type="Proteomes" id="UP000366945">
    <property type="component" value="Unassembled WGS sequence"/>
</dbReference>
<sequence>MSSPKSNASAVPTSFSSAKPSALYQQVRDYIEGKIASKEWVPGDRVPSEQELVEQFGISRMTVNRALRELAKEGRVERVAGVGTFVAEPRPQSTLLHIANIAEEIRRRGHRYQCHVISVESVPATPEIAGAMGLPTGQLVAHSVCVHLENEVPVQLEDRYVNQFMAPDFVNQTFTEETPAAFLLRAVPVDEIEHIVDATLPTKKQASLLQMDPTQPCLVLFRRTWTRGSVVTMVRCYHPANRYVLGSRFPADGATR</sequence>
<dbReference type="GO" id="GO:0045892">
    <property type="term" value="P:negative regulation of DNA-templated transcription"/>
    <property type="evidence" value="ECO:0007669"/>
    <property type="project" value="UniProtKB-UniRule"/>
</dbReference>
<evidence type="ECO:0000256" key="3">
    <source>
        <dbReference type="ARBA" id="ARBA00023163"/>
    </source>
</evidence>
<evidence type="ECO:0000256" key="4">
    <source>
        <dbReference type="NCBIfam" id="TIGR02018"/>
    </source>
</evidence>
<dbReference type="FunFam" id="1.10.10.10:FF:000079">
    <property type="entry name" value="GntR family transcriptional regulator"/>
    <property type="match status" value="1"/>
</dbReference>
<gene>
    <name evidence="6" type="ORF">PPN31114_00292</name>
</gene>
<dbReference type="Gene3D" id="3.40.1410.10">
    <property type="entry name" value="Chorismate lyase-like"/>
    <property type="match status" value="1"/>
</dbReference>
<dbReference type="SUPFAM" id="SSF46785">
    <property type="entry name" value="Winged helix' DNA-binding domain"/>
    <property type="match status" value="1"/>
</dbReference>
<dbReference type="RefSeq" id="WP_150677723.1">
    <property type="nucleotide sequence ID" value="NZ_CABPSK010000001.1"/>
</dbReference>
<dbReference type="GeneID" id="300402362"/>
<dbReference type="AlphaFoldDB" id="A0A5E4RP79"/>
<dbReference type="PROSITE" id="PS50949">
    <property type="entry name" value="HTH_GNTR"/>
    <property type="match status" value="1"/>
</dbReference>
<dbReference type="GO" id="GO:0003700">
    <property type="term" value="F:DNA-binding transcription factor activity"/>
    <property type="evidence" value="ECO:0007669"/>
    <property type="project" value="UniProtKB-UniRule"/>
</dbReference>